<dbReference type="AlphaFoldDB" id="A0AAP0JGV7"/>
<sequence>MTILDFPSILVPSVDFRQLQWLFFSSCSKNQDCLDPIGQKSIFSKLRLGL</sequence>
<dbReference type="Proteomes" id="UP001419268">
    <property type="component" value="Unassembled WGS sequence"/>
</dbReference>
<keyword evidence="2" id="KW-1185">Reference proteome</keyword>
<organism evidence="1 2">
    <name type="scientific">Stephania cephalantha</name>
    <dbReference type="NCBI Taxonomy" id="152367"/>
    <lineage>
        <taxon>Eukaryota</taxon>
        <taxon>Viridiplantae</taxon>
        <taxon>Streptophyta</taxon>
        <taxon>Embryophyta</taxon>
        <taxon>Tracheophyta</taxon>
        <taxon>Spermatophyta</taxon>
        <taxon>Magnoliopsida</taxon>
        <taxon>Ranunculales</taxon>
        <taxon>Menispermaceae</taxon>
        <taxon>Menispermoideae</taxon>
        <taxon>Cissampelideae</taxon>
        <taxon>Stephania</taxon>
    </lineage>
</organism>
<comment type="caution">
    <text evidence="1">The sequence shown here is derived from an EMBL/GenBank/DDBJ whole genome shotgun (WGS) entry which is preliminary data.</text>
</comment>
<evidence type="ECO:0000313" key="1">
    <source>
        <dbReference type="EMBL" id="KAK9132780.1"/>
    </source>
</evidence>
<name>A0AAP0JGV7_9MAGN</name>
<proteinExistence type="predicted"/>
<accession>A0AAP0JGV7</accession>
<gene>
    <name evidence="1" type="ORF">Scep_012308</name>
</gene>
<reference evidence="1 2" key="1">
    <citation type="submission" date="2024-01" db="EMBL/GenBank/DDBJ databases">
        <title>Genome assemblies of Stephania.</title>
        <authorList>
            <person name="Yang L."/>
        </authorList>
    </citation>
    <scope>NUCLEOTIDE SEQUENCE [LARGE SCALE GENOMIC DNA]</scope>
    <source>
        <strain evidence="1">JXDWG</strain>
        <tissue evidence="1">Leaf</tissue>
    </source>
</reference>
<evidence type="ECO:0000313" key="2">
    <source>
        <dbReference type="Proteomes" id="UP001419268"/>
    </source>
</evidence>
<protein>
    <submittedName>
        <fullName evidence="1">Uncharacterized protein</fullName>
    </submittedName>
</protein>
<dbReference type="EMBL" id="JBBNAG010000005">
    <property type="protein sequence ID" value="KAK9132780.1"/>
    <property type="molecule type" value="Genomic_DNA"/>
</dbReference>